<protein>
    <submittedName>
        <fullName evidence="1">2915_t:CDS:1</fullName>
    </submittedName>
</protein>
<sequence>MPKTSKKNKNRIASLNINSNFNENNSKSNRETHFIDNNSNKVLTDIKPTFPPILTTYDLIKNANNGKAKILPNAFIAYRMALNREYRIKNAKIPPAGQFSKLAKESWNNESQNVKDYYNKLVEEAKKLFKQNTIQIVFDKHMNDVENNQESGQIPSLQTTNLICDSDSDNANYTQKETPVENLICTQDSSSVYLPIFLTEHPSISGVNSSFDGFFQASYARNNIFVDPYGIHSVPNEQEHIRILQQIIIYLLQTNQ</sequence>
<dbReference type="Gene3D" id="1.10.30.10">
    <property type="entry name" value="High mobility group box domain"/>
    <property type="match status" value="1"/>
</dbReference>
<dbReference type="InterPro" id="IPR036910">
    <property type="entry name" value="HMG_box_dom_sf"/>
</dbReference>
<reference evidence="1" key="1">
    <citation type="submission" date="2021-06" db="EMBL/GenBank/DDBJ databases">
        <authorList>
            <person name="Kallberg Y."/>
            <person name="Tangrot J."/>
            <person name="Rosling A."/>
        </authorList>
    </citation>
    <scope>NUCLEOTIDE SEQUENCE</scope>
    <source>
        <strain evidence="1">87-6 pot B 2015</strain>
    </source>
</reference>
<comment type="caution">
    <text evidence="1">The sequence shown here is derived from an EMBL/GenBank/DDBJ whole genome shotgun (WGS) entry which is preliminary data.</text>
</comment>
<organism evidence="1 2">
    <name type="scientific">Funneliformis mosseae</name>
    <name type="common">Endomycorrhizal fungus</name>
    <name type="synonym">Glomus mosseae</name>
    <dbReference type="NCBI Taxonomy" id="27381"/>
    <lineage>
        <taxon>Eukaryota</taxon>
        <taxon>Fungi</taxon>
        <taxon>Fungi incertae sedis</taxon>
        <taxon>Mucoromycota</taxon>
        <taxon>Glomeromycotina</taxon>
        <taxon>Glomeromycetes</taxon>
        <taxon>Glomerales</taxon>
        <taxon>Glomeraceae</taxon>
        <taxon>Funneliformis</taxon>
    </lineage>
</organism>
<proteinExistence type="predicted"/>
<name>A0A9N9DU03_FUNMO</name>
<dbReference type="AlphaFoldDB" id="A0A9N9DU03"/>
<evidence type="ECO:0000313" key="2">
    <source>
        <dbReference type="Proteomes" id="UP000789375"/>
    </source>
</evidence>
<dbReference type="SUPFAM" id="SSF47095">
    <property type="entry name" value="HMG-box"/>
    <property type="match status" value="1"/>
</dbReference>
<accession>A0A9N9DU03</accession>
<gene>
    <name evidence="1" type="ORF">FMOSSE_LOCUS11330</name>
</gene>
<dbReference type="Proteomes" id="UP000789375">
    <property type="component" value="Unassembled WGS sequence"/>
</dbReference>
<dbReference type="EMBL" id="CAJVPP010004326">
    <property type="protein sequence ID" value="CAG8647972.1"/>
    <property type="molecule type" value="Genomic_DNA"/>
</dbReference>
<evidence type="ECO:0000313" key="1">
    <source>
        <dbReference type="EMBL" id="CAG8647972.1"/>
    </source>
</evidence>
<keyword evidence="2" id="KW-1185">Reference proteome</keyword>